<dbReference type="DNASU" id="12798058"/>
<reference evidence="2 4" key="9">
    <citation type="journal article" date="2015" name="G3 (Bethesda)">
        <title>Gene Model Annotations for Drosophila melanogaster: Impact of High-Throughput Data.</title>
        <authorList>
            <consortium name="FlyBase Consortium"/>
            <person name="Matthews B.B."/>
            <person name="Dos Santos G."/>
            <person name="Crosby M.A."/>
            <person name="Emmert D.B."/>
            <person name="St Pierre S.E."/>
            <person name="Gramates L.S."/>
            <person name="Zhou P."/>
            <person name="Schroeder A.J."/>
            <person name="Falls K."/>
            <person name="Strelets V."/>
            <person name="Russo S.M."/>
            <person name="Gelbart W.M."/>
            <person name="null"/>
        </authorList>
    </citation>
    <scope>NUCLEOTIDE SEQUENCE [LARGE SCALE GENOMIC DNA]</scope>
    <source>
        <strain evidence="4">Berkeley</strain>
    </source>
</reference>
<keyword evidence="4" id="KW-1185">Reference proteome</keyword>
<dbReference type="OMA" id="YVAATCQ"/>
<dbReference type="VEuPathDB" id="VectorBase:FBgn0262363"/>
<dbReference type="InParanoid" id="A0A0B4K6L9"/>
<name>A0A0B4K6L9_DROME</name>
<dbReference type="PaxDb" id="7227-FBpp0293187"/>
<dbReference type="GeneID" id="12798058"/>
<feature type="signal peptide" evidence="1">
    <location>
        <begin position="1"/>
        <end position="18"/>
    </location>
</feature>
<reference evidence="2 4" key="11">
    <citation type="journal article" date="2015" name="Genome Res.">
        <title>The Release 6 reference sequence of the Drosophila melanogaster genome.</title>
        <authorList>
            <person name="Hoskins R.A."/>
            <person name="Carlson J.W."/>
            <person name="Wan K.H."/>
            <person name="Park S."/>
            <person name="Mendez I."/>
            <person name="Galle S.E."/>
            <person name="Booth B.W."/>
            <person name="Pfeiffer B.D."/>
            <person name="George R.A."/>
            <person name="Svirskas R."/>
            <person name="Krzywinski M."/>
            <person name="Schein J."/>
            <person name="Accardo M.C."/>
            <person name="Damia E."/>
            <person name="Messina G."/>
            <person name="Mendez-Lago M."/>
            <person name="de Pablos B."/>
            <person name="Demakova O.V."/>
            <person name="Andreyeva E.N."/>
            <person name="Boldyreva L.V."/>
            <person name="Marra M."/>
            <person name="Carvalho A.B."/>
            <person name="Dimitri P."/>
            <person name="Villasante A."/>
            <person name="Zhimulev I.F."/>
            <person name="Rubin G.M."/>
            <person name="Karpen G.H."/>
            <person name="Celniker S.E."/>
        </authorList>
    </citation>
    <scope>NUCLEOTIDE SEQUENCE [LARGE SCALE GENOMIC DNA]</scope>
    <source>
        <strain evidence="4">Berkeley</strain>
    </source>
</reference>
<evidence type="ECO:0000256" key="1">
    <source>
        <dbReference type="SAM" id="SignalP"/>
    </source>
</evidence>
<dbReference type="AlphaFoldDB" id="A0A0B4K6L9"/>
<evidence type="ECO:0000313" key="3">
    <source>
        <dbReference type="FlyBase" id="FBgn0262363"/>
    </source>
</evidence>
<reference evidence="2 4" key="1">
    <citation type="journal article" date="2000" name="Science">
        <title>The genome sequence of Drosophila melanogaster.</title>
        <authorList>
            <person name="Adams M.D."/>
            <person name="Celniker S.E."/>
            <person name="Holt R.A."/>
            <person name="Evans C.A."/>
            <person name="Gocayne J.D."/>
            <person name="Amanatides P.G."/>
            <person name="Scherer S.E."/>
            <person name="Li P.W."/>
            <person name="Hoskins R.A."/>
            <person name="Galle R.F."/>
            <person name="George R.A."/>
            <person name="Lewis S.E."/>
            <person name="Richards S."/>
            <person name="Ashburner M."/>
            <person name="Henderson S.N."/>
            <person name="Sutton G.G."/>
            <person name="Wortman J.R."/>
            <person name="Yandell M.D."/>
            <person name="Zhang Q."/>
            <person name="Chen L.X."/>
            <person name="Brandon R.C."/>
            <person name="Rogers Y.H."/>
            <person name="Blazej R.G."/>
            <person name="Champe M."/>
            <person name="Pfeiffer B.D."/>
            <person name="Wan K.H."/>
            <person name="Doyle C."/>
            <person name="Baxter E.G."/>
            <person name="Helt G."/>
            <person name="Nelson C.R."/>
            <person name="Gabor G.L."/>
            <person name="Abril J.F."/>
            <person name="Agbayani A."/>
            <person name="An H.J."/>
            <person name="Andrews-Pfannkoch C."/>
            <person name="Baldwin D."/>
            <person name="Ballew R.M."/>
            <person name="Basu A."/>
            <person name="Baxendale J."/>
            <person name="Bayraktaroglu L."/>
            <person name="Beasley E.M."/>
            <person name="Beeson K.Y."/>
            <person name="Benos P.V."/>
            <person name="Berman B.P."/>
            <person name="Bhandari D."/>
            <person name="Bolshakov S."/>
            <person name="Borkova D."/>
            <person name="Botchan M.R."/>
            <person name="Bouck J."/>
            <person name="Brokstein P."/>
            <person name="Brottier P."/>
            <person name="Burtis K.C."/>
            <person name="Busam D.A."/>
            <person name="Butler H."/>
            <person name="Cadieu E."/>
            <person name="Center A."/>
            <person name="Chandra I."/>
            <person name="Cherry J.M."/>
            <person name="Cawley S."/>
            <person name="Dahlke C."/>
            <person name="Davenport L.B."/>
            <person name="Davies P."/>
            <person name="de Pablos B."/>
            <person name="Delcher A."/>
            <person name="Deng Z."/>
            <person name="Mays A.D."/>
            <person name="Dew I."/>
            <person name="Dietz S.M."/>
            <person name="Dodson K."/>
            <person name="Doup L.E."/>
            <person name="Downes M."/>
            <person name="Dugan-Rocha S."/>
            <person name="Dunkov B.C."/>
            <person name="Dunn P."/>
            <person name="Durbin K.J."/>
            <person name="Evangelista C.C."/>
            <person name="Ferraz C."/>
            <person name="Ferriera S."/>
            <person name="Fleischmann W."/>
            <person name="Fosler C."/>
            <person name="Gabrielian A.E."/>
            <person name="Garg N.S."/>
            <person name="Gelbart W.M."/>
            <person name="Glasser K."/>
            <person name="Glodek A."/>
            <person name="Gong F."/>
            <person name="Gorrell J.H."/>
            <person name="Gu Z."/>
            <person name="Guan P."/>
            <person name="Harris M."/>
            <person name="Harris N.L."/>
            <person name="Harvey D."/>
            <person name="Heiman T.J."/>
            <person name="Hernandez J.R."/>
            <person name="Houck J."/>
            <person name="Hostin D."/>
            <person name="Houston K.A."/>
            <person name="Howland T.J."/>
            <person name="Wei M.H."/>
            <person name="Ibegwam C."/>
            <person name="Jalali M."/>
            <person name="Kalush F."/>
            <person name="Karpen G.H."/>
            <person name="Ke Z."/>
            <person name="Kennison J.A."/>
            <person name="Ketchum K.A."/>
            <person name="Kimmel B.E."/>
            <person name="Kodira C.D."/>
            <person name="Kraft C."/>
            <person name="Kravitz S."/>
            <person name="Kulp D."/>
            <person name="Lai Z."/>
            <person name="Lasko P."/>
            <person name="Lei Y."/>
            <person name="Levitsky A.A."/>
            <person name="Li J."/>
            <person name="Li Z."/>
            <person name="Liang Y."/>
            <person name="Lin X."/>
            <person name="Liu X."/>
            <person name="Mattei B."/>
            <person name="McIntosh T.C."/>
            <person name="McLeod M.P."/>
            <person name="McPherson D."/>
            <person name="Merkulov G."/>
            <person name="Milshina N.V."/>
            <person name="Mobarry C."/>
            <person name="Morris J."/>
            <person name="Moshrefi A."/>
            <person name="Mount S.M."/>
            <person name="Moy M."/>
            <person name="Murphy B."/>
            <person name="Murphy L."/>
            <person name="Muzny D.M."/>
            <person name="Nelson D.L."/>
            <person name="Nelson D.R."/>
            <person name="Nelson K.A."/>
            <person name="Nixon K."/>
            <person name="Nusskern D.R."/>
            <person name="Pacleb J.M."/>
            <person name="Palazzolo M."/>
            <person name="Pittman G.S."/>
            <person name="Pan S."/>
            <person name="Pollard J."/>
            <person name="Puri V."/>
            <person name="Reese M.G."/>
            <person name="Reinert K."/>
            <person name="Remington K."/>
            <person name="Saunders R.D."/>
            <person name="Scheeler F."/>
            <person name="Shen H."/>
            <person name="Shue B.C."/>
            <person name="Siden-Kiamos I."/>
            <person name="Simpson M."/>
            <person name="Skupski M.P."/>
            <person name="Smith T."/>
            <person name="Spier E."/>
            <person name="Spradling A.C."/>
            <person name="Stapleton M."/>
            <person name="Strong R."/>
            <person name="Sun E."/>
            <person name="Svirskas R."/>
            <person name="Tector C."/>
            <person name="Turner R."/>
            <person name="Venter E."/>
            <person name="Wang A.H."/>
            <person name="Wang X."/>
            <person name="Wang Z.Y."/>
            <person name="Wassarman D.A."/>
            <person name="Weinstock G.M."/>
            <person name="Weissenbach J."/>
            <person name="Williams S.M."/>
            <person name="WoodageT"/>
            <person name="Worley K.C."/>
            <person name="Wu D."/>
            <person name="Yang S."/>
            <person name="Yao Q.A."/>
            <person name="Ye J."/>
            <person name="Yeh R.F."/>
            <person name="Zaveri J.S."/>
            <person name="Zhan M."/>
            <person name="Zhang G."/>
            <person name="Zhao Q."/>
            <person name="Zheng L."/>
            <person name="Zheng X.H."/>
            <person name="Zhong F.N."/>
            <person name="Zhong W."/>
            <person name="Zhou X."/>
            <person name="Zhu S."/>
            <person name="Zhu X."/>
            <person name="Smith H.O."/>
            <person name="Gibbs R.A."/>
            <person name="Myers E.W."/>
            <person name="Rubin G.M."/>
            <person name="Venter J.C."/>
        </authorList>
    </citation>
    <scope>NUCLEOTIDE SEQUENCE [LARGE SCALE GENOMIC DNA]</scope>
    <source>
        <strain evidence="4">Berkeley</strain>
    </source>
</reference>
<dbReference type="EMBL" id="AE014297">
    <property type="protein sequence ID" value="AFH06301.1"/>
    <property type="molecule type" value="Genomic_DNA"/>
</dbReference>
<gene>
    <name evidence="2" type="primary">Dmel\CG43061</name>
    <name evidence="2 3" type="ORF">CG43061</name>
    <name evidence="2" type="ORF">Dmel_CG43061</name>
</gene>
<evidence type="ECO:0000313" key="2">
    <source>
        <dbReference type="EMBL" id="AFH06301.1"/>
    </source>
</evidence>
<accession>A0A0B4K6L9</accession>
<organism evidence="2 4">
    <name type="scientific">Drosophila melanogaster</name>
    <name type="common">Fruit fly</name>
    <dbReference type="NCBI Taxonomy" id="7227"/>
    <lineage>
        <taxon>Eukaryota</taxon>
        <taxon>Metazoa</taxon>
        <taxon>Ecdysozoa</taxon>
        <taxon>Arthropoda</taxon>
        <taxon>Hexapoda</taxon>
        <taxon>Insecta</taxon>
        <taxon>Pterygota</taxon>
        <taxon>Neoptera</taxon>
        <taxon>Endopterygota</taxon>
        <taxon>Diptera</taxon>
        <taxon>Brachycera</taxon>
        <taxon>Muscomorpha</taxon>
        <taxon>Ephydroidea</taxon>
        <taxon>Drosophilidae</taxon>
        <taxon>Drosophila</taxon>
        <taxon>Sophophora</taxon>
    </lineage>
</organism>
<proteinExistence type="predicted"/>
<dbReference type="Pfam" id="PF08088">
    <property type="entry name" value="Toxin_19"/>
    <property type="match status" value="1"/>
</dbReference>
<dbReference type="InterPro" id="IPR012624">
    <property type="entry name" value="Toxin_19"/>
</dbReference>
<reference evidence="2 4" key="5">
    <citation type="journal article" date="2002" name="Genome Biol.">
        <title>Heterochromatic sequences in a Drosophila whole-genome shotgun assembly.</title>
        <authorList>
            <person name="Hoskins R.A."/>
            <person name="Smith C.D."/>
            <person name="Carlson J.W."/>
            <person name="Carvalho A.B."/>
            <person name="Halpern A."/>
            <person name="Kaminker J.S."/>
            <person name="Kennedy C."/>
            <person name="Mungall C.J."/>
            <person name="Sullivan B.A."/>
            <person name="Sutton G.G."/>
            <person name="Yasuhara J.C."/>
            <person name="Wakimoto B.T."/>
            <person name="Myers E.W."/>
            <person name="Celniker S.E."/>
            <person name="Rubin G.M."/>
            <person name="Karpen G.H."/>
        </authorList>
    </citation>
    <scope>NUCLEOTIDE SEQUENCE [LARGE SCALE GENOMIC DNA]</scope>
    <source>
        <strain evidence="4">Berkeley</strain>
    </source>
</reference>
<dbReference type="AGR" id="FB:FBgn0262363"/>
<reference evidence="2 4" key="10">
    <citation type="journal article" date="2015" name="G3 (Bethesda)">
        <title>Gene Model Annotations for Drosophila melanogaster: The Rule-Benders.</title>
        <authorList>
            <consortium name="FlyBase Consortium"/>
            <person name="Crosby M.A."/>
            <person name="Gramates L.S."/>
            <person name="Dos Santos G."/>
            <person name="Matthews B.B."/>
            <person name="St Pierre S.E."/>
            <person name="Zhou P."/>
            <person name="Schroeder A.J."/>
            <person name="Falls K."/>
            <person name="Emmert D.B."/>
            <person name="Russo S.M."/>
            <person name="Gelbart W.M."/>
            <person name="null"/>
        </authorList>
    </citation>
    <scope>NUCLEOTIDE SEQUENCE [LARGE SCALE GENOMIC DNA]</scope>
    <source>
        <strain evidence="4">Berkeley</strain>
    </source>
</reference>
<sequence>MLIARLGFLLCSLGLATAICQTNGESCKSHADCCSTMCLTQLGQCSPKRGDQW</sequence>
<dbReference type="RefSeq" id="NP_001246982.1">
    <property type="nucleotide sequence ID" value="NM_001260053.1"/>
</dbReference>
<dbReference type="KEGG" id="dme:Dmel_CG43061"/>
<protein>
    <recommendedName>
        <fullName evidence="5">Seminal fluid protein</fullName>
    </recommendedName>
</protein>
<dbReference type="Bgee" id="FBgn0262363">
    <property type="expression patterns" value="Expressed in spermatid in male reproductive gland and 18 other cell types or tissues"/>
</dbReference>
<reference evidence="2 4" key="4">
    <citation type="journal article" date="2002" name="Genome Biol.">
        <title>The transposable elements of the Drosophila melanogaster euchromatin: a genomics perspective.</title>
        <authorList>
            <person name="Kaminker J.S."/>
            <person name="Bergman C.M."/>
            <person name="Kronmiller B."/>
            <person name="Carlson J."/>
            <person name="Svirskas R."/>
            <person name="Patel S."/>
            <person name="Frise E."/>
            <person name="Wheeler D.A."/>
            <person name="Lewis S.E."/>
            <person name="Rubin G.M."/>
            <person name="Ashburner M."/>
            <person name="Celniker S.E."/>
        </authorList>
    </citation>
    <scope>NUCLEOTIDE SEQUENCE [LARGE SCALE GENOMIC DNA]</scope>
    <source>
        <strain evidence="4">Berkeley</strain>
    </source>
</reference>
<dbReference type="ExpressionAtlas" id="A0A0B4K6L9">
    <property type="expression patterns" value="baseline and differential"/>
</dbReference>
<reference evidence="2 4" key="8">
    <citation type="journal article" date="2007" name="Science">
        <title>Sequence finishing and mapping of Drosophila melanogaster heterochromatin.</title>
        <authorList>
            <person name="Hoskins R.A."/>
            <person name="Carlson J.W."/>
            <person name="Kennedy C."/>
            <person name="Acevedo D."/>
            <person name="Evans-Holm M."/>
            <person name="Frise E."/>
            <person name="Wan K.H."/>
            <person name="Park S."/>
            <person name="Mendez-Lago M."/>
            <person name="Rossi F."/>
            <person name="Villasante A."/>
            <person name="Dimitri P."/>
            <person name="Karpen G.H."/>
            <person name="Celniker S.E."/>
        </authorList>
    </citation>
    <scope>NUCLEOTIDE SEQUENCE [LARGE SCALE GENOMIC DNA]</scope>
    <source>
        <strain evidence="4">Berkeley</strain>
    </source>
</reference>
<evidence type="ECO:0000313" key="4">
    <source>
        <dbReference type="Proteomes" id="UP000000803"/>
    </source>
</evidence>
<dbReference type="OrthoDB" id="7211176at2759"/>
<dbReference type="BioGRID-ORCS" id="12798058">
    <property type="hits" value="0 hits in 1 CRISPR screen"/>
</dbReference>
<reference evidence="2 4" key="3">
    <citation type="journal article" date="2002" name="Genome Biol.">
        <title>Annotation of the Drosophila melanogaster euchromatic genome: a systematic review.</title>
        <authorList>
            <person name="Misra S."/>
            <person name="Crosby M.A."/>
            <person name="Mungall C.J."/>
            <person name="Matthews B.B."/>
            <person name="Campbell K.S."/>
            <person name="Hradecky P."/>
            <person name="Huang Y."/>
            <person name="Kaminker J.S."/>
            <person name="Millburn G.H."/>
            <person name="Prochnik S.E."/>
            <person name="Smith C.D."/>
            <person name="Tupy J.L."/>
            <person name="Whitfied E.J."/>
            <person name="Bayraktaroglu L."/>
            <person name="Berman B.P."/>
            <person name="Bettencourt B.R."/>
            <person name="Celniker S.E."/>
            <person name="de Grey A.D."/>
            <person name="Drysdale R.A."/>
            <person name="Harris N.L."/>
            <person name="Richter J."/>
            <person name="Russo S."/>
            <person name="Schroeder A.J."/>
            <person name="Shu S.Q."/>
            <person name="Stapleton M."/>
            <person name="Yamada C."/>
            <person name="Ashburner M."/>
            <person name="Gelbart W.M."/>
            <person name="Rubin G.M."/>
            <person name="Lewis S.E."/>
        </authorList>
    </citation>
    <scope>GENOME REANNOTATION</scope>
    <source>
        <strain evidence="4">Berkeley</strain>
    </source>
</reference>
<reference evidence="2 4" key="2">
    <citation type="journal article" date="2002" name="Genome Biol.">
        <title>Finishing a whole-genome shotgun: release 3 of the Drosophila melanogaster euchromatic genome sequence.</title>
        <authorList>
            <person name="Celniker S.E."/>
            <person name="Wheeler D.A."/>
            <person name="Kronmiller B."/>
            <person name="Carlson J.W."/>
            <person name="Halpern A."/>
            <person name="Patel S."/>
            <person name="Adams M."/>
            <person name="Champe M."/>
            <person name="Dugan S.P."/>
            <person name="Frise E."/>
            <person name="Hodgson A."/>
            <person name="George R.A."/>
            <person name="Hoskins R.A."/>
            <person name="Laverty T."/>
            <person name="Muzny D.M."/>
            <person name="Nelson C.R."/>
            <person name="Pacleb J.M."/>
            <person name="Park S."/>
            <person name="Pfeiffer B.D."/>
            <person name="Richards S."/>
            <person name="Sodergren E.J."/>
            <person name="Svirskas R."/>
            <person name="Tabor P.E."/>
            <person name="Wan K."/>
            <person name="Stapleton M."/>
            <person name="Sutton G.G."/>
            <person name="Venter C."/>
            <person name="Weinstock G."/>
            <person name="Scherer S.E."/>
            <person name="Myers E.W."/>
            <person name="Gibbs R.A."/>
            <person name="Rubin G.M."/>
        </authorList>
    </citation>
    <scope>NUCLEOTIDE SEQUENCE [LARGE SCALE GENOMIC DNA]</scope>
    <source>
        <strain evidence="4">Berkeley</strain>
    </source>
</reference>
<reference evidence="2 4" key="7">
    <citation type="journal article" date="2007" name="Science">
        <title>The Release 5.1 annotation of Drosophila melanogaster heterochromatin.</title>
        <authorList>
            <person name="Smith C.D."/>
            <person name="Shu S."/>
            <person name="Mungall C.J."/>
            <person name="Karpen G.H."/>
        </authorList>
    </citation>
    <scope>NUCLEOTIDE SEQUENCE [LARGE SCALE GENOMIC DNA]</scope>
    <source>
        <strain evidence="4">Berkeley</strain>
    </source>
</reference>
<evidence type="ECO:0008006" key="5">
    <source>
        <dbReference type="Google" id="ProtNLM"/>
    </source>
</evidence>
<feature type="chain" id="PRO_5002091988" description="Seminal fluid protein" evidence="1">
    <location>
        <begin position="19"/>
        <end position="53"/>
    </location>
</feature>
<keyword evidence="1" id="KW-0732">Signal</keyword>
<reference evidence="2 4" key="6">
    <citation type="journal article" date="2005" name="PLoS Comput. Biol.">
        <title>Combined evidence annotation of transposable elements in genome sequences.</title>
        <authorList>
            <person name="Quesneville H."/>
            <person name="Bergman C.M."/>
            <person name="Andrieu O."/>
            <person name="Autard D."/>
            <person name="Nouaud D."/>
            <person name="Ashburner M."/>
            <person name="Anxolabehere D."/>
        </authorList>
    </citation>
    <scope>NUCLEOTIDE SEQUENCE [LARGE SCALE GENOMIC DNA]</scope>
    <source>
        <strain evidence="4">Berkeley</strain>
    </source>
</reference>
<dbReference type="Proteomes" id="UP000000803">
    <property type="component" value="Chromosome 3R"/>
</dbReference>
<dbReference type="FlyBase" id="FBgn0262363">
    <property type="gene designation" value="CG43061"/>
</dbReference>
<dbReference type="STRING" id="7227.FBpp0293187"/>